<protein>
    <recommendedName>
        <fullName evidence="3">glucan 1,4-alpha-glucosidase</fullName>
        <ecNumber evidence="3">3.2.1.3</ecNumber>
    </recommendedName>
</protein>
<name>A0A9P1FES5_9DINO</name>
<evidence type="ECO:0000256" key="2">
    <source>
        <dbReference type="ARBA" id="ARBA00006188"/>
    </source>
</evidence>
<dbReference type="Proteomes" id="UP001152797">
    <property type="component" value="Unassembled WGS sequence"/>
</dbReference>
<comment type="similarity">
    <text evidence="2">Belongs to the glycosyl hydrolase 15 family.</text>
</comment>
<comment type="caution">
    <text evidence="9">The sequence shown here is derived from an EMBL/GenBank/DDBJ whole genome shotgun (WGS) entry which is preliminary data.</text>
</comment>
<dbReference type="InterPro" id="IPR000165">
    <property type="entry name" value="Glucoamylase"/>
</dbReference>
<reference evidence="9" key="1">
    <citation type="submission" date="2022-10" db="EMBL/GenBank/DDBJ databases">
        <authorList>
            <person name="Chen Y."/>
            <person name="Dougan E. K."/>
            <person name="Chan C."/>
            <person name="Rhodes N."/>
            <person name="Thang M."/>
        </authorList>
    </citation>
    <scope>NUCLEOTIDE SEQUENCE</scope>
</reference>
<sequence length="453" mass="50427">MRELKHTRRNWCHHRISRSDAGAWTYTARWISLSLDARQQPGPATMGTSAWQIRHAADLYALPASEMEITFLQYVDWVELLHERGSSTIDEPKWNIQKAEPYALGWCRPQTDGPPLRARSLMQAGRLWRKYAGKLWDLAKKDLDWLIAKQKDGTRNLNKVTCDLWEETTSNDFFWNKAVMEAALLEGIQHSQEVGDATRAQAYLDALQEDVGDVTQRHQIWSFFFTGKYLTECPTTGAGASCKKYRKEIDGAVILGLVHGRTMIPTNASHSSVPLPTDLRVAETVKEYNKEFCSLYAVNRAESQGKNQLPGVLYGRYAADGYGAKDGGNPWVLITAALANLLYQAAETSSATPLTHQELAAWKAALNGGSGFNGSPRDFLAAGDSVLMRLRNHISEEDDLHLFEQIDRSSGRQYNAKDLTWSYAEVLNALVTRHSAAAKVAAASGAPVDVVVL</sequence>
<dbReference type="PRINTS" id="PR00736">
    <property type="entry name" value="GLHYDRLASE15"/>
</dbReference>
<accession>A0A9P1FES5</accession>
<gene>
    <name evidence="9" type="ORF">C1SCF055_LOCUS2008</name>
</gene>
<organism evidence="9">
    <name type="scientific">Cladocopium goreaui</name>
    <dbReference type="NCBI Taxonomy" id="2562237"/>
    <lineage>
        <taxon>Eukaryota</taxon>
        <taxon>Sar</taxon>
        <taxon>Alveolata</taxon>
        <taxon>Dinophyceae</taxon>
        <taxon>Suessiales</taxon>
        <taxon>Symbiodiniaceae</taxon>
        <taxon>Cladocopium</taxon>
    </lineage>
</organism>
<keyword evidence="6" id="KW-0326">Glycosidase</keyword>
<evidence type="ECO:0000256" key="5">
    <source>
        <dbReference type="ARBA" id="ARBA00023277"/>
    </source>
</evidence>
<dbReference type="GO" id="GO:0000272">
    <property type="term" value="P:polysaccharide catabolic process"/>
    <property type="evidence" value="ECO:0007669"/>
    <property type="project" value="UniProtKB-KW"/>
</dbReference>
<evidence type="ECO:0000256" key="1">
    <source>
        <dbReference type="ARBA" id="ARBA00001863"/>
    </source>
</evidence>
<dbReference type="Gene3D" id="1.50.10.10">
    <property type="match status" value="1"/>
</dbReference>
<dbReference type="Pfam" id="PF00723">
    <property type="entry name" value="Glyco_hydro_15"/>
    <property type="match status" value="1"/>
</dbReference>
<dbReference type="EMBL" id="CAMXCT020000080">
    <property type="protein sequence ID" value="CAL1126878.1"/>
    <property type="molecule type" value="Genomic_DNA"/>
</dbReference>
<dbReference type="GO" id="GO:0004339">
    <property type="term" value="F:glucan 1,4-alpha-glucosidase activity"/>
    <property type="evidence" value="ECO:0007669"/>
    <property type="project" value="UniProtKB-EC"/>
</dbReference>
<dbReference type="OrthoDB" id="422838at2759"/>
<keyword evidence="5" id="KW-0119">Carbohydrate metabolism</keyword>
<evidence type="ECO:0000259" key="8">
    <source>
        <dbReference type="Pfam" id="PF00723"/>
    </source>
</evidence>
<dbReference type="PANTHER" id="PTHR31616:SF9">
    <property type="entry name" value="GLUCOAMYLASE, INTRACELLULAR SPORULATION-SPECIFIC"/>
    <property type="match status" value="1"/>
</dbReference>
<dbReference type="EC" id="3.2.1.3" evidence="3"/>
<dbReference type="InterPro" id="IPR012341">
    <property type="entry name" value="6hp_glycosidase-like_sf"/>
</dbReference>
<evidence type="ECO:0000256" key="4">
    <source>
        <dbReference type="ARBA" id="ARBA00022801"/>
    </source>
</evidence>
<keyword evidence="11" id="KW-1185">Reference proteome</keyword>
<feature type="domain" description="GH15-like" evidence="8">
    <location>
        <begin position="80"/>
        <end position="430"/>
    </location>
</feature>
<dbReference type="InterPro" id="IPR008928">
    <property type="entry name" value="6-hairpin_glycosidase_sf"/>
</dbReference>
<dbReference type="PANTHER" id="PTHR31616">
    <property type="entry name" value="TREHALASE"/>
    <property type="match status" value="1"/>
</dbReference>
<dbReference type="InterPro" id="IPR011613">
    <property type="entry name" value="GH15-like"/>
</dbReference>
<dbReference type="EMBL" id="CAMXCT010000080">
    <property type="protein sequence ID" value="CAI3973503.1"/>
    <property type="molecule type" value="Genomic_DNA"/>
</dbReference>
<dbReference type="SUPFAM" id="SSF48208">
    <property type="entry name" value="Six-hairpin glycosidases"/>
    <property type="match status" value="1"/>
</dbReference>
<evidence type="ECO:0000313" key="10">
    <source>
        <dbReference type="EMBL" id="CAL1126878.1"/>
    </source>
</evidence>
<reference evidence="10" key="2">
    <citation type="submission" date="2024-04" db="EMBL/GenBank/DDBJ databases">
        <authorList>
            <person name="Chen Y."/>
            <person name="Shah S."/>
            <person name="Dougan E. K."/>
            <person name="Thang M."/>
            <person name="Chan C."/>
        </authorList>
    </citation>
    <scope>NUCLEOTIDE SEQUENCE [LARGE SCALE GENOMIC DNA]</scope>
</reference>
<comment type="catalytic activity">
    <reaction evidence="1">
        <text>Hydrolysis of terminal (1-&gt;4)-linked alpha-D-glucose residues successively from non-reducing ends of the chains with release of beta-D-glucose.</text>
        <dbReference type="EC" id="3.2.1.3"/>
    </reaction>
</comment>
<evidence type="ECO:0000313" key="9">
    <source>
        <dbReference type="EMBL" id="CAI3973503.1"/>
    </source>
</evidence>
<proteinExistence type="inferred from homology"/>
<evidence type="ECO:0000313" key="11">
    <source>
        <dbReference type="Proteomes" id="UP001152797"/>
    </source>
</evidence>
<evidence type="ECO:0000256" key="7">
    <source>
        <dbReference type="ARBA" id="ARBA00023326"/>
    </source>
</evidence>
<dbReference type="AlphaFoldDB" id="A0A9P1FES5"/>
<evidence type="ECO:0000256" key="3">
    <source>
        <dbReference type="ARBA" id="ARBA00012593"/>
    </source>
</evidence>
<keyword evidence="7" id="KW-0624">Polysaccharide degradation</keyword>
<evidence type="ECO:0000256" key="6">
    <source>
        <dbReference type="ARBA" id="ARBA00023295"/>
    </source>
</evidence>
<keyword evidence="4" id="KW-0378">Hydrolase</keyword>
<dbReference type="EMBL" id="CAMXCT030000080">
    <property type="protein sequence ID" value="CAL4760815.1"/>
    <property type="molecule type" value="Genomic_DNA"/>
</dbReference>